<proteinExistence type="predicted"/>
<reference evidence="1 2" key="1">
    <citation type="submission" date="2014-04" db="EMBL/GenBank/DDBJ databases">
        <title>Evolutionary Origins and Diversification of the Mycorrhizal Mutualists.</title>
        <authorList>
            <consortium name="DOE Joint Genome Institute"/>
            <consortium name="Mycorrhizal Genomics Consortium"/>
            <person name="Kohler A."/>
            <person name="Kuo A."/>
            <person name="Nagy L.G."/>
            <person name="Floudas D."/>
            <person name="Copeland A."/>
            <person name="Barry K.W."/>
            <person name="Cichocki N."/>
            <person name="Veneault-Fourrey C."/>
            <person name="LaButti K."/>
            <person name="Lindquist E.A."/>
            <person name="Lipzen A."/>
            <person name="Lundell T."/>
            <person name="Morin E."/>
            <person name="Murat C."/>
            <person name="Riley R."/>
            <person name="Ohm R."/>
            <person name="Sun H."/>
            <person name="Tunlid A."/>
            <person name="Henrissat B."/>
            <person name="Grigoriev I.V."/>
            <person name="Hibbett D.S."/>
            <person name="Martin F."/>
        </authorList>
    </citation>
    <scope>NUCLEOTIDE SEQUENCE [LARGE SCALE GENOMIC DNA]</scope>
    <source>
        <strain evidence="1 2">Koide BX008</strain>
    </source>
</reference>
<dbReference type="AlphaFoldDB" id="A0A0C2TJN7"/>
<evidence type="ECO:0000313" key="1">
    <source>
        <dbReference type="EMBL" id="KIL67224.1"/>
    </source>
</evidence>
<dbReference type="Proteomes" id="UP000054549">
    <property type="component" value="Unassembled WGS sequence"/>
</dbReference>
<gene>
    <name evidence="1" type="ORF">M378DRAFT_297736</name>
</gene>
<name>A0A0C2TJN7_AMAMK</name>
<dbReference type="HOGENOM" id="CLU_2049084_0_0_1"/>
<organism evidence="1 2">
    <name type="scientific">Amanita muscaria (strain Koide BX008)</name>
    <dbReference type="NCBI Taxonomy" id="946122"/>
    <lineage>
        <taxon>Eukaryota</taxon>
        <taxon>Fungi</taxon>
        <taxon>Dikarya</taxon>
        <taxon>Basidiomycota</taxon>
        <taxon>Agaricomycotina</taxon>
        <taxon>Agaricomycetes</taxon>
        <taxon>Agaricomycetidae</taxon>
        <taxon>Agaricales</taxon>
        <taxon>Pluteineae</taxon>
        <taxon>Amanitaceae</taxon>
        <taxon>Amanita</taxon>
    </lineage>
</organism>
<protein>
    <submittedName>
        <fullName evidence="1">Uncharacterized protein</fullName>
    </submittedName>
</protein>
<evidence type="ECO:0000313" key="2">
    <source>
        <dbReference type="Proteomes" id="UP000054549"/>
    </source>
</evidence>
<accession>A0A0C2TJN7</accession>
<dbReference type="EMBL" id="KN818232">
    <property type="protein sequence ID" value="KIL67224.1"/>
    <property type="molecule type" value="Genomic_DNA"/>
</dbReference>
<dbReference type="InParanoid" id="A0A0C2TJN7"/>
<sequence>MPKARLSPAERQERRRAACAKYNAKNAETLRAKSRERMRKLRASRKEAIKVVDKQVLVPVKVRSLQDLRKLSYLSSLILKGILLIAVVQKKVGKFALKKAAMKVEDDLSYDADSEGSEEE</sequence>
<keyword evidence="2" id="KW-1185">Reference proteome</keyword>